<keyword evidence="1" id="KW-0802">TPR repeat</keyword>
<sequence length="690" mass="73861">MGEVSNTVAGTFNLGVIVQGEHVTVRLPVQLSAAMAGLPAVKSSFTGREEDLRALLEVLAPHADTAAADSGAVLVSAVGGMGGVGKTALAVRAARTALERGWFPGGVLFVDMFGYDPERALDVDAAVAGFLRAMAVPGEHIPADPGERLVLYRSVLEGYASSGRPVLVFIANVAEAGQALALLPGHGACRAVVTSRERLAGLDARLIDLDALPEAEAVALLANALHTRLPDDTRLADEPDAARELAGLCAGLPLALQIAAALLAGNPHQSAAGLADILRPTGERLSELRDHRGTLHTMFDLSYQRLPADRQRLFALLPVGHGSDISTTAAAALADLDPTTTRRILEGLAGAHLVEPAPTPPGGEQRWRMHDLLRLYARHLPDTDRGSAHTRLLDHYQTTAELAAAHLRRSADGDPASAAFPDRGSALAWLDAELDNLAAAITAPPADDHHREFARDLPLTLADYLAWRRHFNQRITLTTVSLQQAEHFGDLPSKAAALNNLGSSLREVRRFAEAIEAHQQDVQICREAGDRPGEGTALNNLGLVLRELRRFAEAIEAHQQDVQICQEIGDRPGEGMALNNLGLVLVEVRQFSEAIDAYRQAAAIYREIGDRYGEGGALNNLGLVLVEVGRSSEAIDAYRQAAAIFQEAGDRYHEGGALNNLGLALRRRGRLIKAGRAFLRAWELLSEFEE</sequence>
<dbReference type="InterPro" id="IPR019734">
    <property type="entry name" value="TPR_rpt"/>
</dbReference>
<keyword evidence="3" id="KW-1185">Reference proteome</keyword>
<dbReference type="Proteomes" id="UP001500665">
    <property type="component" value="Unassembled WGS sequence"/>
</dbReference>
<dbReference type="PROSITE" id="PS50005">
    <property type="entry name" value="TPR"/>
    <property type="match status" value="1"/>
</dbReference>
<reference evidence="3" key="1">
    <citation type="journal article" date="2019" name="Int. J. Syst. Evol. Microbiol.">
        <title>The Global Catalogue of Microorganisms (GCM) 10K type strain sequencing project: providing services to taxonomists for standard genome sequencing and annotation.</title>
        <authorList>
            <consortium name="The Broad Institute Genomics Platform"/>
            <consortium name="The Broad Institute Genome Sequencing Center for Infectious Disease"/>
            <person name="Wu L."/>
            <person name="Ma J."/>
        </authorList>
    </citation>
    <scope>NUCLEOTIDE SEQUENCE [LARGE SCALE GENOMIC DNA]</scope>
    <source>
        <strain evidence="3">JCM 10696</strain>
    </source>
</reference>
<proteinExistence type="predicted"/>
<evidence type="ECO:0000313" key="2">
    <source>
        <dbReference type="EMBL" id="GAA0965193.1"/>
    </source>
</evidence>
<dbReference type="InterPro" id="IPR011990">
    <property type="entry name" value="TPR-like_helical_dom_sf"/>
</dbReference>
<dbReference type="Gene3D" id="1.25.40.10">
    <property type="entry name" value="Tetratricopeptide repeat domain"/>
    <property type="match status" value="1"/>
</dbReference>
<dbReference type="Gene3D" id="3.40.50.300">
    <property type="entry name" value="P-loop containing nucleotide triphosphate hydrolases"/>
    <property type="match status" value="1"/>
</dbReference>
<dbReference type="PANTHER" id="PTHR47691">
    <property type="entry name" value="REGULATOR-RELATED"/>
    <property type="match status" value="1"/>
</dbReference>
<dbReference type="RefSeq" id="WP_344245334.1">
    <property type="nucleotide sequence ID" value="NZ_BAAAHH010000037.1"/>
</dbReference>
<name>A0ABP4CCQ2_9ACTN</name>
<dbReference type="PRINTS" id="PR00364">
    <property type="entry name" value="DISEASERSIST"/>
</dbReference>
<organism evidence="2 3">
    <name type="scientific">Actinocorallia libanotica</name>
    <dbReference type="NCBI Taxonomy" id="46162"/>
    <lineage>
        <taxon>Bacteria</taxon>
        <taxon>Bacillati</taxon>
        <taxon>Actinomycetota</taxon>
        <taxon>Actinomycetes</taxon>
        <taxon>Streptosporangiales</taxon>
        <taxon>Thermomonosporaceae</taxon>
        <taxon>Actinocorallia</taxon>
    </lineage>
</organism>
<protein>
    <submittedName>
        <fullName evidence="2">AfsR-like transcriptional regulator TcrA</fullName>
    </submittedName>
</protein>
<dbReference type="Pfam" id="PF13374">
    <property type="entry name" value="TPR_10"/>
    <property type="match status" value="1"/>
</dbReference>
<evidence type="ECO:0000313" key="3">
    <source>
        <dbReference type="Proteomes" id="UP001500665"/>
    </source>
</evidence>
<dbReference type="SUPFAM" id="SSF48452">
    <property type="entry name" value="TPR-like"/>
    <property type="match status" value="1"/>
</dbReference>
<evidence type="ECO:0000256" key="1">
    <source>
        <dbReference type="PROSITE-ProRule" id="PRU00339"/>
    </source>
</evidence>
<dbReference type="EMBL" id="BAAAHH010000037">
    <property type="protein sequence ID" value="GAA0965193.1"/>
    <property type="molecule type" value="Genomic_DNA"/>
</dbReference>
<dbReference type="PANTHER" id="PTHR47691:SF3">
    <property type="entry name" value="HTH-TYPE TRANSCRIPTIONAL REGULATOR RV0890C-RELATED"/>
    <property type="match status" value="1"/>
</dbReference>
<accession>A0ABP4CCQ2</accession>
<dbReference type="SMART" id="SM00028">
    <property type="entry name" value="TPR"/>
    <property type="match status" value="5"/>
</dbReference>
<dbReference type="InterPro" id="IPR027417">
    <property type="entry name" value="P-loop_NTPase"/>
</dbReference>
<dbReference type="Pfam" id="PF13424">
    <property type="entry name" value="TPR_12"/>
    <property type="match status" value="2"/>
</dbReference>
<gene>
    <name evidence="2" type="primary">tcrA</name>
    <name evidence="2" type="ORF">GCM10009550_64840</name>
</gene>
<dbReference type="SUPFAM" id="SSF52540">
    <property type="entry name" value="P-loop containing nucleoside triphosphate hydrolases"/>
    <property type="match status" value="1"/>
</dbReference>
<feature type="repeat" description="TPR" evidence="1">
    <location>
        <begin position="575"/>
        <end position="608"/>
    </location>
</feature>
<comment type="caution">
    <text evidence="2">The sequence shown here is derived from an EMBL/GenBank/DDBJ whole genome shotgun (WGS) entry which is preliminary data.</text>
</comment>